<dbReference type="PROSITE" id="PS00616">
    <property type="entry name" value="HIS_ACID_PHOSPHAT_1"/>
    <property type="match status" value="1"/>
</dbReference>
<dbReference type="CDD" id="cd07061">
    <property type="entry name" value="HP_HAP_like"/>
    <property type="match status" value="1"/>
</dbReference>
<dbReference type="GO" id="GO:0003993">
    <property type="term" value="F:acid phosphatase activity"/>
    <property type="evidence" value="ECO:0007669"/>
    <property type="project" value="TreeGrafter"/>
</dbReference>
<gene>
    <name evidence="4" type="ORF">SCLCIDRAFT_1213134</name>
</gene>
<dbReference type="FunCoup" id="A0A0C3E9K0">
    <property type="interactions" value="208"/>
</dbReference>
<dbReference type="OrthoDB" id="6509975at2759"/>
<keyword evidence="3" id="KW-1133">Transmembrane helix</keyword>
<dbReference type="Gene3D" id="3.40.50.1240">
    <property type="entry name" value="Phosphoglycerate mutase-like"/>
    <property type="match status" value="1"/>
</dbReference>
<evidence type="ECO:0008006" key="6">
    <source>
        <dbReference type="Google" id="ProtNLM"/>
    </source>
</evidence>
<evidence type="ECO:0000313" key="5">
    <source>
        <dbReference type="Proteomes" id="UP000053989"/>
    </source>
</evidence>
<keyword evidence="1" id="KW-0378">Hydrolase</keyword>
<evidence type="ECO:0000256" key="2">
    <source>
        <dbReference type="SAM" id="MobiDB-lite"/>
    </source>
</evidence>
<accession>A0A0C3E9K0</accession>
<keyword evidence="3" id="KW-0812">Transmembrane</keyword>
<proteinExistence type="predicted"/>
<dbReference type="InterPro" id="IPR000560">
    <property type="entry name" value="His_Pase_clade-2"/>
</dbReference>
<evidence type="ECO:0000256" key="3">
    <source>
        <dbReference type="SAM" id="Phobius"/>
    </source>
</evidence>
<reference evidence="4 5" key="1">
    <citation type="submission" date="2014-04" db="EMBL/GenBank/DDBJ databases">
        <authorList>
            <consortium name="DOE Joint Genome Institute"/>
            <person name="Kuo A."/>
            <person name="Kohler A."/>
            <person name="Nagy L.G."/>
            <person name="Floudas D."/>
            <person name="Copeland A."/>
            <person name="Barry K.W."/>
            <person name="Cichocki N."/>
            <person name="Veneault-Fourrey C."/>
            <person name="LaButti K."/>
            <person name="Lindquist E.A."/>
            <person name="Lipzen A."/>
            <person name="Lundell T."/>
            <person name="Morin E."/>
            <person name="Murat C."/>
            <person name="Sun H."/>
            <person name="Tunlid A."/>
            <person name="Henrissat B."/>
            <person name="Grigoriev I.V."/>
            <person name="Hibbett D.S."/>
            <person name="Martin F."/>
            <person name="Nordberg H.P."/>
            <person name="Cantor M.N."/>
            <person name="Hua S.X."/>
        </authorList>
    </citation>
    <scope>NUCLEOTIDE SEQUENCE [LARGE SCALE GENOMIC DNA]</scope>
    <source>
        <strain evidence="4 5">Foug A</strain>
    </source>
</reference>
<sequence>MAGNREYDPEADPTYGGSPPFSNENDGLLSDPRPHTHDPDTNIHTRKTHALSRPHFTLTHLLSSFAGGVILCFVAQLLLHRSRYFLSGPPEHSDHPHVLAPPYVGSTQVNNFPPPSPTNNYPNLFPTNVGYPGKTQAGAEAGLIITAPSQPIHTGAAQLVSPASYPDGKSEHKHKGDRKFDLFHSWGNLSPWYTVPQGAFGIDESPEPPDGCDLVGVHVLHRHGARYPAGPSSGPATFARRLHKTAAEWEATGSLAFLNDWTYKLGEEVLTPFGRQQMFDLGVSARLKYGYLLENFTASNSLPVFRTESQDRMHASAINFALGFFGWPLDGKYEQVIMIEAHGFNNSLAPDQACPNANAPGKADRSRTYVNEWKNRYLKDATARLQTEINPSVKANGERGEGLVLTVDEAYKMQLLCAYETVALGYSKFCELFTEEEWEGFNYAMDLYFWYDSAFGSPVARVQGLGYIQELVSRLTHTPIEVFNSSTNATWHKSETWPLNDVLYVDATHEVVVLNVITALNLTTLADTGPLPADHIPEKRSFRASDLAPFATNMQFQLLNCPAYTNSPSSNALASDPTHIRIVINDGPVPLHGIRTCPISPHGLCPLSAFVEGQMETIRNTNWDWGCFGDWTLPPGSEWETTGGWYPQPASQVE</sequence>
<dbReference type="PANTHER" id="PTHR20963:SF42">
    <property type="entry name" value="PHOSPHOGLYCERATE MUTASE-LIKE PROTEIN"/>
    <property type="match status" value="1"/>
</dbReference>
<evidence type="ECO:0000313" key="4">
    <source>
        <dbReference type="EMBL" id="KIM64631.1"/>
    </source>
</evidence>
<keyword evidence="3" id="KW-0472">Membrane</keyword>
<feature type="region of interest" description="Disordered" evidence="2">
    <location>
        <begin position="1"/>
        <end position="43"/>
    </location>
</feature>
<protein>
    <recommendedName>
        <fullName evidence="6">3-phytase</fullName>
    </recommendedName>
</protein>
<feature type="transmembrane region" description="Helical" evidence="3">
    <location>
        <begin position="56"/>
        <end position="79"/>
    </location>
</feature>
<dbReference type="SUPFAM" id="SSF53254">
    <property type="entry name" value="Phosphoglycerate mutase-like"/>
    <property type="match status" value="1"/>
</dbReference>
<dbReference type="AlphaFoldDB" id="A0A0C3E9K0"/>
<dbReference type="HOGENOM" id="CLU_020880_2_2_1"/>
<dbReference type="Pfam" id="PF00328">
    <property type="entry name" value="His_Phos_2"/>
    <property type="match status" value="1"/>
</dbReference>
<reference evidence="5" key="2">
    <citation type="submission" date="2015-01" db="EMBL/GenBank/DDBJ databases">
        <title>Evolutionary Origins and Diversification of the Mycorrhizal Mutualists.</title>
        <authorList>
            <consortium name="DOE Joint Genome Institute"/>
            <consortium name="Mycorrhizal Genomics Consortium"/>
            <person name="Kohler A."/>
            <person name="Kuo A."/>
            <person name="Nagy L.G."/>
            <person name="Floudas D."/>
            <person name="Copeland A."/>
            <person name="Barry K.W."/>
            <person name="Cichocki N."/>
            <person name="Veneault-Fourrey C."/>
            <person name="LaButti K."/>
            <person name="Lindquist E.A."/>
            <person name="Lipzen A."/>
            <person name="Lundell T."/>
            <person name="Morin E."/>
            <person name="Murat C."/>
            <person name="Riley R."/>
            <person name="Ohm R."/>
            <person name="Sun H."/>
            <person name="Tunlid A."/>
            <person name="Henrissat B."/>
            <person name="Grigoriev I.V."/>
            <person name="Hibbett D.S."/>
            <person name="Martin F."/>
        </authorList>
    </citation>
    <scope>NUCLEOTIDE SEQUENCE [LARGE SCALE GENOMIC DNA]</scope>
    <source>
        <strain evidence="5">Foug A</strain>
    </source>
</reference>
<dbReference type="Proteomes" id="UP000053989">
    <property type="component" value="Unassembled WGS sequence"/>
</dbReference>
<dbReference type="PANTHER" id="PTHR20963">
    <property type="entry name" value="MULTIPLE INOSITOL POLYPHOSPHATE PHOSPHATASE-RELATED"/>
    <property type="match status" value="1"/>
</dbReference>
<evidence type="ECO:0000256" key="1">
    <source>
        <dbReference type="ARBA" id="ARBA00022801"/>
    </source>
</evidence>
<dbReference type="InParanoid" id="A0A0C3E9K0"/>
<dbReference type="InterPro" id="IPR033379">
    <property type="entry name" value="Acid_Pase_AS"/>
</dbReference>
<dbReference type="STRING" id="1036808.A0A0C3E9K0"/>
<dbReference type="EMBL" id="KN822027">
    <property type="protein sequence ID" value="KIM64631.1"/>
    <property type="molecule type" value="Genomic_DNA"/>
</dbReference>
<name>A0A0C3E9K0_9AGAM</name>
<dbReference type="InterPro" id="IPR029033">
    <property type="entry name" value="His_PPase_superfam"/>
</dbReference>
<organism evidence="4 5">
    <name type="scientific">Scleroderma citrinum Foug A</name>
    <dbReference type="NCBI Taxonomy" id="1036808"/>
    <lineage>
        <taxon>Eukaryota</taxon>
        <taxon>Fungi</taxon>
        <taxon>Dikarya</taxon>
        <taxon>Basidiomycota</taxon>
        <taxon>Agaricomycotina</taxon>
        <taxon>Agaricomycetes</taxon>
        <taxon>Agaricomycetidae</taxon>
        <taxon>Boletales</taxon>
        <taxon>Sclerodermatineae</taxon>
        <taxon>Sclerodermataceae</taxon>
        <taxon>Scleroderma</taxon>
    </lineage>
</organism>
<keyword evidence="5" id="KW-1185">Reference proteome</keyword>
<feature type="compositionally biased region" description="Basic and acidic residues" evidence="2">
    <location>
        <begin position="32"/>
        <end position="43"/>
    </location>
</feature>